<proteinExistence type="predicted"/>
<protein>
    <submittedName>
        <fullName evidence="1">Uncharacterized protein</fullName>
    </submittedName>
</protein>
<dbReference type="Ensembl" id="ENSBJAT00000002364.1">
    <property type="protein sequence ID" value="ENSBJAP00000002299.1"/>
    <property type="gene ID" value="ENSBJAG00000001681.1"/>
</dbReference>
<reference evidence="1" key="1">
    <citation type="submission" date="2025-08" db="UniProtKB">
        <authorList>
            <consortium name="Ensembl"/>
        </authorList>
    </citation>
    <scope>IDENTIFICATION</scope>
</reference>
<reference evidence="1" key="2">
    <citation type="submission" date="2025-09" db="UniProtKB">
        <authorList>
            <consortium name="Ensembl"/>
        </authorList>
    </citation>
    <scope>IDENTIFICATION</scope>
</reference>
<dbReference type="Proteomes" id="UP000694555">
    <property type="component" value="Unplaced"/>
</dbReference>
<evidence type="ECO:0000313" key="2">
    <source>
        <dbReference type="Proteomes" id="UP000694555"/>
    </source>
</evidence>
<dbReference type="AlphaFoldDB" id="A0A8B9Z233"/>
<keyword evidence="2" id="KW-1185">Reference proteome</keyword>
<name>A0A8B9Z233_9AVES</name>
<evidence type="ECO:0000313" key="1">
    <source>
        <dbReference type="Ensembl" id="ENSBJAP00000002299.1"/>
    </source>
</evidence>
<organism evidence="1 2">
    <name type="scientific">Buteo japonicus</name>
    <dbReference type="NCBI Taxonomy" id="224669"/>
    <lineage>
        <taxon>Eukaryota</taxon>
        <taxon>Metazoa</taxon>
        <taxon>Chordata</taxon>
        <taxon>Craniata</taxon>
        <taxon>Vertebrata</taxon>
        <taxon>Euteleostomi</taxon>
        <taxon>Archelosauria</taxon>
        <taxon>Archosauria</taxon>
        <taxon>Dinosauria</taxon>
        <taxon>Saurischia</taxon>
        <taxon>Theropoda</taxon>
        <taxon>Coelurosauria</taxon>
        <taxon>Aves</taxon>
        <taxon>Neognathae</taxon>
        <taxon>Neoaves</taxon>
        <taxon>Telluraves</taxon>
        <taxon>Accipitrimorphae</taxon>
        <taxon>Accipitriformes</taxon>
        <taxon>Accipitridae</taxon>
        <taxon>Accipitrinae</taxon>
        <taxon>Buteo</taxon>
    </lineage>
</organism>
<sequence>NSEALISILALFWFCWLWQREFWLPPGITWQDMEESEDIHYPQPCDLLLSIPFALILWCLGFFRDNAGSLGPKAGFIVYQCDFLHLKQVGPR</sequence>
<accession>A0A8B9Z233</accession>